<organism evidence="13 14">
    <name type="scientific">Megalurothrips usitatus</name>
    <name type="common">bean blossom thrips</name>
    <dbReference type="NCBI Taxonomy" id="439358"/>
    <lineage>
        <taxon>Eukaryota</taxon>
        <taxon>Metazoa</taxon>
        <taxon>Ecdysozoa</taxon>
        <taxon>Arthropoda</taxon>
        <taxon>Hexapoda</taxon>
        <taxon>Insecta</taxon>
        <taxon>Pterygota</taxon>
        <taxon>Neoptera</taxon>
        <taxon>Paraneoptera</taxon>
        <taxon>Thysanoptera</taxon>
        <taxon>Terebrantia</taxon>
        <taxon>Thripoidea</taxon>
        <taxon>Thripidae</taxon>
        <taxon>Megalurothrips</taxon>
    </lineage>
</organism>
<keyword evidence="8 12" id="KW-0472">Membrane</keyword>
<keyword evidence="4" id="KW-1003">Cell membrane</keyword>
<dbReference type="PANTHER" id="PTHR14605">
    <property type="entry name" value="CHST5 PROTEIN"/>
    <property type="match status" value="1"/>
</dbReference>
<evidence type="ECO:0000256" key="11">
    <source>
        <dbReference type="ARBA" id="ARBA00024803"/>
    </source>
</evidence>
<dbReference type="GO" id="GO:0035869">
    <property type="term" value="C:ciliary transition zone"/>
    <property type="evidence" value="ECO:0007669"/>
    <property type="project" value="TreeGrafter"/>
</dbReference>
<comment type="caution">
    <text evidence="13">The sequence shown here is derived from an EMBL/GenBank/DDBJ whole genome shotgun (WGS) entry which is preliminary data.</text>
</comment>
<dbReference type="InterPro" id="IPR019306">
    <property type="entry name" value="TMEM231"/>
</dbReference>
<dbReference type="AlphaFoldDB" id="A0AAV7XL12"/>
<keyword evidence="9" id="KW-0325">Glycoprotein</keyword>
<evidence type="ECO:0000256" key="6">
    <source>
        <dbReference type="ARBA" id="ARBA00022989"/>
    </source>
</evidence>
<accession>A0AAV7XL12</accession>
<evidence type="ECO:0000256" key="8">
    <source>
        <dbReference type="ARBA" id="ARBA00023136"/>
    </source>
</evidence>
<comment type="function">
    <text evidence="11">Transmembrane component of the tectonic-like complex, a complex localized at the transition zone of primary cilia and acting as a barrier that prevents diffusion of transmembrane proteins between the cilia and plasma membranes. Required for ciliogenesis and sonic hedgehog/SHH signaling.</text>
</comment>
<gene>
    <name evidence="13" type="ORF">ONE63_010815</name>
</gene>
<protein>
    <recommendedName>
        <fullName evidence="3">Transmembrane protein 231</fullName>
    </recommendedName>
</protein>
<evidence type="ECO:0000256" key="7">
    <source>
        <dbReference type="ARBA" id="ARBA00023069"/>
    </source>
</evidence>
<comment type="subcellular location">
    <subcellularLocation>
        <location evidence="1">Cell projection</location>
        <location evidence="1">Cilium membrane</location>
        <topology evidence="1">Multi-pass membrane protein</topology>
    </subcellularLocation>
</comment>
<comment type="similarity">
    <text evidence="2">Belongs to the TMEM231 family.</text>
</comment>
<evidence type="ECO:0000256" key="2">
    <source>
        <dbReference type="ARBA" id="ARBA00009082"/>
    </source>
</evidence>
<evidence type="ECO:0000313" key="13">
    <source>
        <dbReference type="EMBL" id="KAJ1524304.1"/>
    </source>
</evidence>
<dbReference type="EMBL" id="JAPTSV010000009">
    <property type="protein sequence ID" value="KAJ1524304.1"/>
    <property type="molecule type" value="Genomic_DNA"/>
</dbReference>
<feature type="transmembrane region" description="Helical" evidence="12">
    <location>
        <begin position="258"/>
        <end position="277"/>
    </location>
</feature>
<feature type="transmembrane region" description="Helical" evidence="12">
    <location>
        <begin position="23"/>
        <end position="43"/>
    </location>
</feature>
<keyword evidence="14" id="KW-1185">Reference proteome</keyword>
<keyword evidence="7" id="KW-0969">Cilium</keyword>
<keyword evidence="6 12" id="KW-1133">Transmembrane helix</keyword>
<dbReference type="GO" id="GO:0060271">
    <property type="term" value="P:cilium assembly"/>
    <property type="evidence" value="ECO:0007669"/>
    <property type="project" value="TreeGrafter"/>
</dbReference>
<evidence type="ECO:0000256" key="10">
    <source>
        <dbReference type="ARBA" id="ARBA00023273"/>
    </source>
</evidence>
<evidence type="ECO:0000256" key="1">
    <source>
        <dbReference type="ARBA" id="ARBA00004272"/>
    </source>
</evidence>
<keyword evidence="5 12" id="KW-0812">Transmembrane</keyword>
<evidence type="ECO:0000256" key="9">
    <source>
        <dbReference type="ARBA" id="ARBA00023180"/>
    </source>
</evidence>
<evidence type="ECO:0000256" key="3">
    <source>
        <dbReference type="ARBA" id="ARBA00015087"/>
    </source>
</evidence>
<dbReference type="PANTHER" id="PTHR14605:SF1">
    <property type="entry name" value="TRANSMEMBRANE PROTEIN 231"/>
    <property type="match status" value="1"/>
</dbReference>
<proteinExistence type="inferred from homology"/>
<evidence type="ECO:0000256" key="4">
    <source>
        <dbReference type="ARBA" id="ARBA00022475"/>
    </source>
</evidence>
<dbReference type="GO" id="GO:0032880">
    <property type="term" value="P:regulation of protein localization"/>
    <property type="evidence" value="ECO:0007669"/>
    <property type="project" value="TreeGrafter"/>
</dbReference>
<evidence type="ECO:0000256" key="12">
    <source>
        <dbReference type="SAM" id="Phobius"/>
    </source>
</evidence>
<keyword evidence="10" id="KW-0966">Cell projection</keyword>
<evidence type="ECO:0000313" key="14">
    <source>
        <dbReference type="Proteomes" id="UP001075354"/>
    </source>
</evidence>
<evidence type="ECO:0000256" key="5">
    <source>
        <dbReference type="ARBA" id="ARBA00022692"/>
    </source>
</evidence>
<sequence>MAVYEVYSQQVSYKYKTTLCSKATVVFVVSSIFATILPLIITYRSNGFWLKSDHYQEQPDVKFTHDYLLLLQTNFPHSPIQCRAQYSLTDDFQRHCVFKSYEEDVNHDGKVDSISVNVKVPLLHNESVYSVALVLTLDFHISSVCRLHMLSLAPIHYNAGLPGARLDVVADLRFAQKKPVDFRIAESLFSSTNLIQEVSLRDLLFSYSQHNYSTSLVNQYHVWATGRDVEDPFAISVRINIPESSIVYRPGFWQVMKWAWMQYLSIFVIFFHVFHIFQEYIFSNQLVPTYRISPLKKIQ</sequence>
<reference evidence="13" key="1">
    <citation type="submission" date="2022-12" db="EMBL/GenBank/DDBJ databases">
        <title>Chromosome-level genome assembly of the bean flower thrips Megalurothrips usitatus.</title>
        <authorList>
            <person name="Ma L."/>
            <person name="Liu Q."/>
            <person name="Li H."/>
            <person name="Cai W."/>
        </authorList>
    </citation>
    <scope>NUCLEOTIDE SEQUENCE</scope>
    <source>
        <strain evidence="13">Cailab_2022a</strain>
    </source>
</reference>
<dbReference type="GO" id="GO:0060170">
    <property type="term" value="C:ciliary membrane"/>
    <property type="evidence" value="ECO:0007669"/>
    <property type="project" value="UniProtKB-SubCell"/>
</dbReference>
<dbReference type="Proteomes" id="UP001075354">
    <property type="component" value="Chromosome 9"/>
</dbReference>
<name>A0AAV7XL12_9NEOP</name>
<dbReference type="Pfam" id="PF10149">
    <property type="entry name" value="TM231"/>
    <property type="match status" value="1"/>
</dbReference>